<keyword evidence="4" id="KW-0963">Cytoplasm</keyword>
<evidence type="ECO:0000256" key="2">
    <source>
        <dbReference type="ARBA" id="ARBA00010777"/>
    </source>
</evidence>
<evidence type="ECO:0000259" key="8">
    <source>
        <dbReference type="Pfam" id="PF13868"/>
    </source>
</evidence>
<proteinExistence type="inferred from homology"/>
<accession>A0ABM0K4S9</accession>
<evidence type="ECO:0000313" key="9">
    <source>
        <dbReference type="Proteomes" id="UP000694888"/>
    </source>
</evidence>
<dbReference type="Pfam" id="PF13868">
    <property type="entry name" value="TPH"/>
    <property type="match status" value="1"/>
</dbReference>
<evidence type="ECO:0000313" key="10">
    <source>
        <dbReference type="RefSeq" id="XP_005108740.1"/>
    </source>
</evidence>
<dbReference type="RefSeq" id="XP_012943691.1">
    <property type="nucleotide sequence ID" value="XM_013088237.2"/>
</dbReference>
<reference evidence="10 11" key="1">
    <citation type="submission" date="2025-05" db="UniProtKB">
        <authorList>
            <consortium name="RefSeq"/>
        </authorList>
    </citation>
    <scope>IDENTIFICATION</scope>
</reference>
<evidence type="ECO:0000256" key="3">
    <source>
        <dbReference type="ARBA" id="ARBA00017328"/>
    </source>
</evidence>
<gene>
    <name evidence="10 11" type="primary">LOC101853732</name>
</gene>
<feature type="domain" description="Trichohyalin-plectin-homology" evidence="8">
    <location>
        <begin position="145"/>
        <end position="482"/>
    </location>
</feature>
<feature type="coiled-coil region" evidence="7">
    <location>
        <begin position="379"/>
        <end position="481"/>
    </location>
</feature>
<dbReference type="InterPro" id="IPR043597">
    <property type="entry name" value="TPH_dom"/>
</dbReference>
<keyword evidence="5 7" id="KW-0175">Coiled coil</keyword>
<sequence length="499" mass="61023">MALPTMSGYWSSRKNMYEQAIVRHRNHEDDFRSQWQNTAKYFKTSDVRAAKQQAWSSTDAFQNKCTDAYQASVDKDVKASNLKRRRDKLANLIKEESKSYEAELRGLSKPNFERLEEMRTKADGLKSAREEKRQKLAEEKLYEHWRQNNAELRKAESQLLQEHVVGNWGDQKQEKEERLESVRRENLEFDREMERERLAAVEMERQKEEERLREEKSVKEVLKEQMMEFKAREVEAAEWKKEQEKLLQQRWELERIEENQRMREEERKRKDLGRALLRQHKAQMMRKSRVIQEELEQDRKLLESLIERESEHVALQSARKEKARADAQWMKQVLDEQLRVEKAREAELDMLYQDEAARMWQKRESEWERERQARQRLMAEVLESRQEQIGEKLEELRHQQEESLQRREELVREMEIAQQMTRREEEEKEQDKMMTRAELEEQIYSKREEAARLQRQLDLELKEENREEQDYEDLLKQETQRMRIHGYTPRDFGRRQAWM</sequence>
<keyword evidence="9" id="KW-1185">Reference proteome</keyword>
<dbReference type="Proteomes" id="UP000694888">
    <property type="component" value="Unplaced"/>
</dbReference>
<evidence type="ECO:0000256" key="5">
    <source>
        <dbReference type="ARBA" id="ARBA00023054"/>
    </source>
</evidence>
<dbReference type="PANTHER" id="PTHR31183">
    <property type="entry name" value="TRICHOPLEIN KERATIN FILAMENT-BINDING PROTEIN FAMILY MEMBER"/>
    <property type="match status" value="1"/>
</dbReference>
<evidence type="ECO:0000256" key="6">
    <source>
        <dbReference type="ARBA" id="ARBA00023212"/>
    </source>
</evidence>
<keyword evidence="6" id="KW-0206">Cytoskeleton</keyword>
<dbReference type="InterPro" id="IPR043596">
    <property type="entry name" value="CFAP53/TCHP"/>
</dbReference>
<evidence type="ECO:0000256" key="7">
    <source>
        <dbReference type="SAM" id="Coils"/>
    </source>
</evidence>
<dbReference type="PANTHER" id="PTHR31183:SF2">
    <property type="entry name" value="TRICHOPLEIN KERATIN FILAMENT-BINDING PROTEIN"/>
    <property type="match status" value="1"/>
</dbReference>
<comment type="similarity">
    <text evidence="2">Belongs to the TCHP family.</text>
</comment>
<name>A0ABM0K4S9_APLCA</name>
<keyword evidence="10 11" id="KW-0416">Keratin</keyword>
<dbReference type="RefSeq" id="XP_005108740.1">
    <property type="nucleotide sequence ID" value="XM_005108683.3"/>
</dbReference>
<protein>
    <recommendedName>
        <fullName evidence="3">Trichoplein keratin filament-binding protein</fullName>
    </recommendedName>
</protein>
<dbReference type="GeneID" id="101853732"/>
<dbReference type="GO" id="GO:0005882">
    <property type="term" value="C:intermediate filament"/>
    <property type="evidence" value="ECO:0007669"/>
    <property type="project" value="UniProtKB-KW"/>
</dbReference>
<evidence type="ECO:0000256" key="4">
    <source>
        <dbReference type="ARBA" id="ARBA00022490"/>
    </source>
</evidence>
<evidence type="ECO:0000313" key="11">
    <source>
        <dbReference type="RefSeq" id="XP_012943691.1"/>
    </source>
</evidence>
<evidence type="ECO:0000256" key="1">
    <source>
        <dbReference type="ARBA" id="ARBA00004300"/>
    </source>
</evidence>
<organism evidence="9 10">
    <name type="scientific">Aplysia californica</name>
    <name type="common">California sea hare</name>
    <dbReference type="NCBI Taxonomy" id="6500"/>
    <lineage>
        <taxon>Eukaryota</taxon>
        <taxon>Metazoa</taxon>
        <taxon>Spiralia</taxon>
        <taxon>Lophotrochozoa</taxon>
        <taxon>Mollusca</taxon>
        <taxon>Gastropoda</taxon>
        <taxon>Heterobranchia</taxon>
        <taxon>Euthyneura</taxon>
        <taxon>Tectipleura</taxon>
        <taxon>Aplysiida</taxon>
        <taxon>Aplysioidea</taxon>
        <taxon>Aplysiidae</taxon>
        <taxon>Aplysia</taxon>
    </lineage>
</organism>
<feature type="coiled-coil region" evidence="7">
    <location>
        <begin position="79"/>
        <end position="268"/>
    </location>
</feature>
<comment type="subcellular location">
    <subcellularLocation>
        <location evidence="1">Cytoplasm</location>
        <location evidence="1">Cytoskeleton</location>
        <location evidence="1">Microtubule organizing center</location>
        <location evidence="1">Centrosome</location>
    </subcellularLocation>
</comment>